<dbReference type="Pfam" id="PF16344">
    <property type="entry name" value="FecR_C"/>
    <property type="match status" value="1"/>
</dbReference>
<dbReference type="Gene3D" id="3.55.50.30">
    <property type="match status" value="1"/>
</dbReference>
<dbReference type="Gene3D" id="2.60.120.1440">
    <property type="match status" value="1"/>
</dbReference>
<evidence type="ECO:0000259" key="2">
    <source>
        <dbReference type="Pfam" id="PF04773"/>
    </source>
</evidence>
<sequence length="343" mass="39154">MMKKNIFKDLLRSYLNGTYSNEDKVKLADMIRFFTDNQLRKILWNVWNEYEPTEQLSDKRSKEILSSILTSEPKVSTIILPKRKRLWFRIASAAVLLIILAGLGNYILNRDTPPQENTIVLKVMHTPMDEPVSYVRNIMLPDGSQIVLQANSTVELAPGFGAERREIRLVGEAFFDIKYNAGKPFIIYSGELKTTVLGTSFNIKAWPDDDRIRVTVTRGKVRVENTKQVLANLSLNEEIEYDKTKLAGKKFIVDEQGTKDAVDWTKQEMEFNGMSIKDIAVVLSKRYNVDIEIRGSKLTNTLIVASFRGTESLESILDILCVINSATNYVIEDNKVTIYQIEQ</sequence>
<accession>A0ABV9KS54</accession>
<evidence type="ECO:0000256" key="1">
    <source>
        <dbReference type="SAM" id="Phobius"/>
    </source>
</evidence>
<comment type="caution">
    <text evidence="4">The sequence shown here is derived from an EMBL/GenBank/DDBJ whole genome shotgun (WGS) entry which is preliminary data.</text>
</comment>
<evidence type="ECO:0000313" key="5">
    <source>
        <dbReference type="Proteomes" id="UP001596023"/>
    </source>
</evidence>
<evidence type="ECO:0000313" key="4">
    <source>
        <dbReference type="EMBL" id="MFC4672674.1"/>
    </source>
</evidence>
<name>A0ABV9KS54_9BACT</name>
<keyword evidence="1" id="KW-0812">Transmembrane</keyword>
<dbReference type="InterPro" id="IPR012373">
    <property type="entry name" value="Ferrdict_sens_TM"/>
</dbReference>
<protein>
    <submittedName>
        <fullName evidence="4">FecR family protein</fullName>
    </submittedName>
</protein>
<dbReference type="InterPro" id="IPR032508">
    <property type="entry name" value="FecR_C"/>
</dbReference>
<keyword evidence="1" id="KW-1133">Transmembrane helix</keyword>
<organism evidence="4 5">
    <name type="scientific">Dysgonomonas termitidis</name>
    <dbReference type="NCBI Taxonomy" id="1516126"/>
    <lineage>
        <taxon>Bacteria</taxon>
        <taxon>Pseudomonadati</taxon>
        <taxon>Bacteroidota</taxon>
        <taxon>Bacteroidia</taxon>
        <taxon>Bacteroidales</taxon>
        <taxon>Dysgonomonadaceae</taxon>
        <taxon>Dysgonomonas</taxon>
    </lineage>
</organism>
<dbReference type="InterPro" id="IPR006860">
    <property type="entry name" value="FecR"/>
</dbReference>
<dbReference type="EMBL" id="JBHSGN010000024">
    <property type="protein sequence ID" value="MFC4672674.1"/>
    <property type="molecule type" value="Genomic_DNA"/>
</dbReference>
<feature type="transmembrane region" description="Helical" evidence="1">
    <location>
        <begin position="86"/>
        <end position="108"/>
    </location>
</feature>
<dbReference type="Proteomes" id="UP001596023">
    <property type="component" value="Unassembled WGS sequence"/>
</dbReference>
<gene>
    <name evidence="4" type="ORF">ACFO6W_03095</name>
</gene>
<reference evidence="5" key="1">
    <citation type="journal article" date="2019" name="Int. J. Syst. Evol. Microbiol.">
        <title>The Global Catalogue of Microorganisms (GCM) 10K type strain sequencing project: providing services to taxonomists for standard genome sequencing and annotation.</title>
        <authorList>
            <consortium name="The Broad Institute Genomics Platform"/>
            <consortium name="The Broad Institute Genome Sequencing Center for Infectious Disease"/>
            <person name="Wu L."/>
            <person name="Ma J."/>
        </authorList>
    </citation>
    <scope>NUCLEOTIDE SEQUENCE [LARGE SCALE GENOMIC DNA]</scope>
    <source>
        <strain evidence="5">CCUG 66188</strain>
    </source>
</reference>
<keyword evidence="1" id="KW-0472">Membrane</keyword>
<dbReference type="Pfam" id="PF04773">
    <property type="entry name" value="FecR"/>
    <property type="match status" value="1"/>
</dbReference>
<dbReference type="PANTHER" id="PTHR30273">
    <property type="entry name" value="PERIPLASMIC SIGNAL SENSOR AND SIGMA FACTOR ACTIVATOR FECR-RELATED"/>
    <property type="match status" value="1"/>
</dbReference>
<feature type="domain" description="Protein FecR C-terminal" evidence="3">
    <location>
        <begin position="269"/>
        <end position="338"/>
    </location>
</feature>
<dbReference type="PANTHER" id="PTHR30273:SF2">
    <property type="entry name" value="PROTEIN FECR"/>
    <property type="match status" value="1"/>
</dbReference>
<dbReference type="RefSeq" id="WP_379993867.1">
    <property type="nucleotide sequence ID" value="NZ_JBHSGN010000024.1"/>
</dbReference>
<feature type="domain" description="FecR protein" evidence="2">
    <location>
        <begin position="136"/>
        <end position="222"/>
    </location>
</feature>
<proteinExistence type="predicted"/>
<evidence type="ECO:0000259" key="3">
    <source>
        <dbReference type="Pfam" id="PF16344"/>
    </source>
</evidence>
<keyword evidence="5" id="KW-1185">Reference proteome</keyword>
<dbReference type="PIRSF" id="PIRSF018266">
    <property type="entry name" value="FecR"/>
    <property type="match status" value="1"/>
</dbReference>